<organism evidence="3 4">
    <name type="scientific">Exophiala aquamarina CBS 119918</name>
    <dbReference type="NCBI Taxonomy" id="1182545"/>
    <lineage>
        <taxon>Eukaryota</taxon>
        <taxon>Fungi</taxon>
        <taxon>Dikarya</taxon>
        <taxon>Ascomycota</taxon>
        <taxon>Pezizomycotina</taxon>
        <taxon>Eurotiomycetes</taxon>
        <taxon>Chaetothyriomycetidae</taxon>
        <taxon>Chaetothyriales</taxon>
        <taxon>Herpotrichiellaceae</taxon>
        <taxon>Exophiala</taxon>
    </lineage>
</organism>
<dbReference type="Pfam" id="PF06772">
    <property type="entry name" value="LtrA"/>
    <property type="match status" value="1"/>
</dbReference>
<dbReference type="GeneID" id="25276262"/>
<evidence type="ECO:0000256" key="2">
    <source>
        <dbReference type="SAM" id="Phobius"/>
    </source>
</evidence>
<feature type="region of interest" description="Disordered" evidence="1">
    <location>
        <begin position="465"/>
        <end position="484"/>
    </location>
</feature>
<protein>
    <submittedName>
        <fullName evidence="3">Uncharacterized protein</fullName>
    </submittedName>
</protein>
<accession>A0A072PVI9</accession>
<evidence type="ECO:0000313" key="3">
    <source>
        <dbReference type="EMBL" id="KEF63338.1"/>
    </source>
</evidence>
<dbReference type="PANTHER" id="PTHR42101:SF1">
    <property type="entry name" value="LOW TEMPERATURE REQUIREMENT A"/>
    <property type="match status" value="1"/>
</dbReference>
<gene>
    <name evidence="3" type="ORF">A1O9_01315</name>
</gene>
<dbReference type="HOGENOM" id="CLU_016136_1_0_1"/>
<feature type="transmembrane region" description="Helical" evidence="2">
    <location>
        <begin position="136"/>
        <end position="158"/>
    </location>
</feature>
<dbReference type="PANTHER" id="PTHR42101">
    <property type="entry name" value="CHROMOSOME 16, WHOLE GENOME SHOTGUN SEQUENCE"/>
    <property type="match status" value="1"/>
</dbReference>
<name>A0A072PVI9_9EURO</name>
<comment type="caution">
    <text evidence="3">The sequence shown here is derived from an EMBL/GenBank/DDBJ whole genome shotgun (WGS) entry which is preliminary data.</text>
</comment>
<keyword evidence="4" id="KW-1185">Reference proteome</keyword>
<evidence type="ECO:0000313" key="4">
    <source>
        <dbReference type="Proteomes" id="UP000027920"/>
    </source>
</evidence>
<keyword evidence="2" id="KW-1133">Transmembrane helix</keyword>
<dbReference type="InterPro" id="IPR010640">
    <property type="entry name" value="Low_temperature_requirement_A"/>
</dbReference>
<evidence type="ECO:0000256" key="1">
    <source>
        <dbReference type="SAM" id="MobiDB-lite"/>
    </source>
</evidence>
<dbReference type="RefSeq" id="XP_013265928.1">
    <property type="nucleotide sequence ID" value="XM_013410474.1"/>
</dbReference>
<feature type="transmembrane region" description="Helical" evidence="2">
    <location>
        <begin position="59"/>
        <end position="79"/>
    </location>
</feature>
<keyword evidence="2" id="KW-0812">Transmembrane</keyword>
<feature type="compositionally biased region" description="Basic and acidic residues" evidence="1">
    <location>
        <begin position="473"/>
        <end position="484"/>
    </location>
</feature>
<dbReference type="AlphaFoldDB" id="A0A072PVI9"/>
<sequence length="484" mass="53996">MTGFAMVGVIYDTTNVGYHARAFQAMSMILMTSRLILIVQYGVILLYVRQYRNTRIPLLATMATLLIAAVVFLGTYWGFDVVDGTDPSGEATTRLAHPDTYLAWYVVAVLEATSVLAISCTWRVVSFKRTHLVERVGLLTLIMMGEGIISITKSVSQILWNVRTVRGSDIGIIASCVLLIYFIWVLYFDQIEHDRFGTIRQQIWAMLHFPLHVAILLTVEGGSALILWSIIKRYLTAWINVYVDIPDSVNSTAGLVAYLENAISTIDGWNKQNQLAQFYNYQNNLTSLSAITAVPYNSTQWQDQAEPILTDLLYGVLNAIFEQFAVVGPHLPNHSAYESQTTRTNALMNVFGTVFVYFYLAAGCFLIALAVMYWFGKTQKTIGEWLSILLRTIVGAGLAVLCLFSFTTGTATTAFIFSSWQIPIVVVCYFIVITLDNLLLWRTNKLVAKRVSNTQLSIAKTCNPAHNQANKAPHPDVETLKGSS</sequence>
<dbReference type="STRING" id="1182545.A0A072PVI9"/>
<keyword evidence="2" id="KW-0472">Membrane</keyword>
<feature type="transmembrane region" description="Helical" evidence="2">
    <location>
        <begin position="388"/>
        <end position="408"/>
    </location>
</feature>
<feature type="transmembrane region" description="Helical" evidence="2">
    <location>
        <begin position="25"/>
        <end position="47"/>
    </location>
</feature>
<feature type="transmembrane region" description="Helical" evidence="2">
    <location>
        <begin position="209"/>
        <end position="231"/>
    </location>
</feature>
<feature type="transmembrane region" description="Helical" evidence="2">
    <location>
        <begin position="170"/>
        <end position="188"/>
    </location>
</feature>
<dbReference type="OrthoDB" id="3177213at2759"/>
<feature type="transmembrane region" description="Helical" evidence="2">
    <location>
        <begin position="420"/>
        <end position="440"/>
    </location>
</feature>
<feature type="transmembrane region" description="Helical" evidence="2">
    <location>
        <begin position="102"/>
        <end position="124"/>
    </location>
</feature>
<feature type="transmembrane region" description="Helical" evidence="2">
    <location>
        <begin position="354"/>
        <end position="376"/>
    </location>
</feature>
<reference evidence="3 4" key="1">
    <citation type="submission" date="2013-03" db="EMBL/GenBank/DDBJ databases">
        <title>The Genome Sequence of Exophiala aquamarina CBS 119918.</title>
        <authorList>
            <consortium name="The Broad Institute Genomics Platform"/>
            <person name="Cuomo C."/>
            <person name="de Hoog S."/>
            <person name="Gorbushina A."/>
            <person name="Walker B."/>
            <person name="Young S.K."/>
            <person name="Zeng Q."/>
            <person name="Gargeya S."/>
            <person name="Fitzgerald M."/>
            <person name="Haas B."/>
            <person name="Abouelleil A."/>
            <person name="Allen A.W."/>
            <person name="Alvarado L."/>
            <person name="Arachchi H.M."/>
            <person name="Berlin A.M."/>
            <person name="Chapman S.B."/>
            <person name="Gainer-Dewar J."/>
            <person name="Goldberg J."/>
            <person name="Griggs A."/>
            <person name="Gujja S."/>
            <person name="Hansen M."/>
            <person name="Howarth C."/>
            <person name="Imamovic A."/>
            <person name="Ireland A."/>
            <person name="Larimer J."/>
            <person name="McCowan C."/>
            <person name="Murphy C."/>
            <person name="Pearson M."/>
            <person name="Poon T.W."/>
            <person name="Priest M."/>
            <person name="Roberts A."/>
            <person name="Saif S."/>
            <person name="Shea T."/>
            <person name="Sisk P."/>
            <person name="Sykes S."/>
            <person name="Wortman J."/>
            <person name="Nusbaum C."/>
            <person name="Birren B."/>
        </authorList>
    </citation>
    <scope>NUCLEOTIDE SEQUENCE [LARGE SCALE GENOMIC DNA]</scope>
    <source>
        <strain evidence="3 4">CBS 119918</strain>
    </source>
</reference>
<dbReference type="VEuPathDB" id="FungiDB:A1O9_01315"/>
<dbReference type="Proteomes" id="UP000027920">
    <property type="component" value="Unassembled WGS sequence"/>
</dbReference>
<dbReference type="EMBL" id="AMGV01000001">
    <property type="protein sequence ID" value="KEF63338.1"/>
    <property type="molecule type" value="Genomic_DNA"/>
</dbReference>
<proteinExistence type="predicted"/>